<feature type="binding site" evidence="8">
    <location>
        <position position="245"/>
    </location>
    <ligand>
        <name>shikimate</name>
        <dbReference type="ChEBI" id="CHEBI:36208"/>
    </ligand>
</feature>
<dbReference type="PANTHER" id="PTHR21089">
    <property type="entry name" value="SHIKIMATE DEHYDROGENASE"/>
    <property type="match status" value="1"/>
</dbReference>
<dbReference type="GO" id="GO:0019632">
    <property type="term" value="P:shikimate metabolic process"/>
    <property type="evidence" value="ECO:0007669"/>
    <property type="project" value="InterPro"/>
</dbReference>
<comment type="pathway">
    <text evidence="1 8">Metabolic intermediate biosynthesis; chorismate biosynthesis; chorismate from D-erythrose 4-phosphate and phosphoenolpyruvate: step 4/7.</text>
</comment>
<dbReference type="Pfam" id="PF01488">
    <property type="entry name" value="Shikimate_DH"/>
    <property type="match status" value="1"/>
</dbReference>
<sequence>MDQKFAVFGNPIGHSKSPRIHALFAEQTGIEHHYGKVLAPTETFEEVLARFFADGAAGANITTPFKERAYAKCDELTDRASLAGAVNTIKQLEDGRLLGDNTDGIGLLSDLERLHLIHETDNILLVGAGGAAHGVILPLLSYGCKVVVTNRTYARAKQLAEVFHHLGDIDAAEMHAIHERQFDLIINATASGIHGEVPNLPTSIIGPQTRCYDMFYQAEDTPFLAWCKRLGVSSSADGLGMLVGQAAHAFQLWHGVMPEISPVLNQLRNELHK</sequence>
<keyword evidence="3 8" id="KW-0028">Amino-acid biosynthesis</keyword>
<dbReference type="InterPro" id="IPR013708">
    <property type="entry name" value="Shikimate_DH-bd_N"/>
</dbReference>
<name>A0A0H5M0V5_YERIN</name>
<dbReference type="InterPro" id="IPR036291">
    <property type="entry name" value="NAD(P)-bd_dom_sf"/>
</dbReference>
<dbReference type="PANTHER" id="PTHR21089:SF1">
    <property type="entry name" value="BIFUNCTIONAL 3-DEHYDROQUINATE DEHYDRATASE_SHIKIMATE DEHYDROGENASE, CHLOROPLASTIC"/>
    <property type="match status" value="1"/>
</dbReference>
<feature type="domain" description="Shikimate dehydrogenase substrate binding N-terminal" evidence="10">
    <location>
        <begin position="7"/>
        <end position="89"/>
    </location>
</feature>
<feature type="binding site" evidence="8">
    <location>
        <position position="216"/>
    </location>
    <ligand>
        <name>shikimate</name>
        <dbReference type="ChEBI" id="CHEBI:36208"/>
    </ligand>
</feature>
<feature type="binding site" evidence="8">
    <location>
        <position position="62"/>
    </location>
    <ligand>
        <name>shikimate</name>
        <dbReference type="ChEBI" id="CHEBI:36208"/>
    </ligand>
</feature>
<evidence type="ECO:0000256" key="1">
    <source>
        <dbReference type="ARBA" id="ARBA00004871"/>
    </source>
</evidence>
<dbReference type="FunFam" id="3.40.50.10860:FF:000006">
    <property type="entry name" value="Shikimate dehydrogenase (NADP(+))"/>
    <property type="match status" value="1"/>
</dbReference>
<dbReference type="InterPro" id="IPR011342">
    <property type="entry name" value="Shikimate_DH"/>
</dbReference>
<keyword evidence="5 8" id="KW-0560">Oxidoreductase</keyword>
<organism evidence="12 13">
    <name type="scientific">Yersinia intermedia</name>
    <dbReference type="NCBI Taxonomy" id="631"/>
    <lineage>
        <taxon>Bacteria</taxon>
        <taxon>Pseudomonadati</taxon>
        <taxon>Pseudomonadota</taxon>
        <taxon>Gammaproteobacteria</taxon>
        <taxon>Enterobacterales</taxon>
        <taxon>Yersiniaceae</taxon>
        <taxon>Yersinia</taxon>
    </lineage>
</organism>
<comment type="similarity">
    <text evidence="8">Belongs to the shikimate dehydrogenase family.</text>
</comment>
<evidence type="ECO:0000256" key="3">
    <source>
        <dbReference type="ARBA" id="ARBA00022605"/>
    </source>
</evidence>
<dbReference type="InterPro" id="IPR022893">
    <property type="entry name" value="Shikimate_DH_fam"/>
</dbReference>
<evidence type="ECO:0000313" key="12">
    <source>
        <dbReference type="EMBL" id="CRY56687.1"/>
    </source>
</evidence>
<dbReference type="Gene3D" id="3.40.50.720">
    <property type="entry name" value="NAD(P)-binding Rossmann-like Domain"/>
    <property type="match status" value="1"/>
</dbReference>
<dbReference type="GO" id="GO:0004764">
    <property type="term" value="F:shikimate 3-dehydrogenase (NADP+) activity"/>
    <property type="evidence" value="ECO:0007669"/>
    <property type="project" value="UniProtKB-UniRule"/>
</dbReference>
<evidence type="ECO:0000313" key="13">
    <source>
        <dbReference type="Proteomes" id="UP000043316"/>
    </source>
</evidence>
<accession>A0A0H5M0V5</accession>
<feature type="domain" description="SDH C-terminal" evidence="11">
    <location>
        <begin position="238"/>
        <end position="268"/>
    </location>
</feature>
<evidence type="ECO:0000256" key="6">
    <source>
        <dbReference type="ARBA" id="ARBA00023141"/>
    </source>
</evidence>
<comment type="catalytic activity">
    <reaction evidence="7 8">
        <text>shikimate + NADP(+) = 3-dehydroshikimate + NADPH + H(+)</text>
        <dbReference type="Rhea" id="RHEA:17737"/>
        <dbReference type="ChEBI" id="CHEBI:15378"/>
        <dbReference type="ChEBI" id="CHEBI:16630"/>
        <dbReference type="ChEBI" id="CHEBI:36208"/>
        <dbReference type="ChEBI" id="CHEBI:57783"/>
        <dbReference type="ChEBI" id="CHEBI:58349"/>
        <dbReference type="EC" id="1.1.1.25"/>
    </reaction>
</comment>
<feature type="domain" description="Quinate/shikimate 5-dehydrogenase/glutamyl-tRNA reductase" evidence="9">
    <location>
        <begin position="119"/>
        <end position="191"/>
    </location>
</feature>
<feature type="binding site" evidence="8">
    <location>
        <position position="78"/>
    </location>
    <ligand>
        <name>NADP(+)</name>
        <dbReference type="ChEBI" id="CHEBI:58349"/>
    </ligand>
</feature>
<dbReference type="HAMAP" id="MF_00222">
    <property type="entry name" value="Shikimate_DH_AroE"/>
    <property type="match status" value="1"/>
</dbReference>
<comment type="function">
    <text evidence="8">Involved in the biosynthesis of the chorismate, which leads to the biosynthesis of aromatic amino acids. Catalyzes the reversible NADPH linked reduction of 3-dehydroshikimate (DHSA) to yield shikimate (SA).</text>
</comment>
<dbReference type="EC" id="1.1.1.25" evidence="2 8"/>
<feature type="binding site" evidence="8">
    <location>
        <begin position="127"/>
        <end position="131"/>
    </location>
    <ligand>
        <name>NADP(+)</name>
        <dbReference type="ChEBI" id="CHEBI:58349"/>
    </ligand>
</feature>
<dbReference type="NCBIfam" id="NF001310">
    <property type="entry name" value="PRK00258.1-2"/>
    <property type="match status" value="1"/>
</dbReference>
<dbReference type="AlphaFoldDB" id="A0A0H5M0V5"/>
<feature type="active site" description="Proton acceptor" evidence="8">
    <location>
        <position position="66"/>
    </location>
</feature>
<dbReference type="InterPro" id="IPR041121">
    <property type="entry name" value="SDH_C"/>
</dbReference>
<dbReference type="NCBIfam" id="TIGR00507">
    <property type="entry name" value="aroE"/>
    <property type="match status" value="1"/>
</dbReference>
<dbReference type="EMBL" id="CWJI01000015">
    <property type="protein sequence ID" value="CRY56687.1"/>
    <property type="molecule type" value="Genomic_DNA"/>
</dbReference>
<dbReference type="SUPFAM" id="SSF53223">
    <property type="entry name" value="Aminoacid dehydrogenase-like, N-terminal domain"/>
    <property type="match status" value="1"/>
</dbReference>
<dbReference type="UniPathway" id="UPA00053">
    <property type="reaction ID" value="UER00087"/>
</dbReference>
<feature type="binding site" evidence="8">
    <location>
        <position position="214"/>
    </location>
    <ligand>
        <name>NADP(+)</name>
        <dbReference type="ChEBI" id="CHEBI:58349"/>
    </ligand>
</feature>
<evidence type="ECO:0000259" key="10">
    <source>
        <dbReference type="Pfam" id="PF08501"/>
    </source>
</evidence>
<evidence type="ECO:0000256" key="2">
    <source>
        <dbReference type="ARBA" id="ARBA00012962"/>
    </source>
</evidence>
<dbReference type="GO" id="GO:0009073">
    <property type="term" value="P:aromatic amino acid family biosynthetic process"/>
    <property type="evidence" value="ECO:0007669"/>
    <property type="project" value="UniProtKB-KW"/>
</dbReference>
<comment type="subunit">
    <text evidence="8">Homodimer.</text>
</comment>
<feature type="binding site" evidence="8">
    <location>
        <position position="87"/>
    </location>
    <ligand>
        <name>shikimate</name>
        <dbReference type="ChEBI" id="CHEBI:36208"/>
    </ligand>
</feature>
<dbReference type="GO" id="GO:0005829">
    <property type="term" value="C:cytosol"/>
    <property type="evidence" value="ECO:0007669"/>
    <property type="project" value="TreeGrafter"/>
</dbReference>
<dbReference type="GO" id="GO:0050661">
    <property type="term" value="F:NADP binding"/>
    <property type="evidence" value="ECO:0007669"/>
    <property type="project" value="InterPro"/>
</dbReference>
<gene>
    <name evidence="12" type="primary">aroE_2</name>
    <name evidence="8" type="synonym">aroE</name>
    <name evidence="12" type="ORF">ERS008476_03732</name>
</gene>
<evidence type="ECO:0000256" key="7">
    <source>
        <dbReference type="ARBA" id="ARBA00049442"/>
    </source>
</evidence>
<dbReference type="GeneID" id="61818033"/>
<feature type="binding site" evidence="8">
    <location>
        <position position="238"/>
    </location>
    <ligand>
        <name>NADP(+)</name>
        <dbReference type="ChEBI" id="CHEBI:58349"/>
    </ligand>
</feature>
<feature type="binding site" evidence="8">
    <location>
        <position position="103"/>
    </location>
    <ligand>
        <name>shikimate</name>
        <dbReference type="ChEBI" id="CHEBI:36208"/>
    </ligand>
</feature>
<dbReference type="SUPFAM" id="SSF51735">
    <property type="entry name" value="NAD(P)-binding Rossmann-fold domains"/>
    <property type="match status" value="1"/>
</dbReference>
<feature type="binding site" evidence="8">
    <location>
        <begin position="150"/>
        <end position="155"/>
    </location>
    <ligand>
        <name>NADP(+)</name>
        <dbReference type="ChEBI" id="CHEBI:58349"/>
    </ligand>
</feature>
<dbReference type="Proteomes" id="UP000043316">
    <property type="component" value="Unassembled WGS sequence"/>
</dbReference>
<dbReference type="FunFam" id="3.40.50.720:FF:000104">
    <property type="entry name" value="Shikimate dehydrogenase (NADP(+))"/>
    <property type="match status" value="1"/>
</dbReference>
<proteinExistence type="inferred from homology"/>
<evidence type="ECO:0000259" key="9">
    <source>
        <dbReference type="Pfam" id="PF01488"/>
    </source>
</evidence>
<dbReference type="InterPro" id="IPR046346">
    <property type="entry name" value="Aminoacid_DH-like_N_sf"/>
</dbReference>
<dbReference type="RefSeq" id="WP_019213356.1">
    <property type="nucleotide sequence ID" value="NZ_CWJI01000015.1"/>
</dbReference>
<evidence type="ECO:0000259" key="11">
    <source>
        <dbReference type="Pfam" id="PF18317"/>
    </source>
</evidence>
<evidence type="ECO:0000256" key="4">
    <source>
        <dbReference type="ARBA" id="ARBA00022857"/>
    </source>
</evidence>
<dbReference type="Pfam" id="PF18317">
    <property type="entry name" value="SDH_C"/>
    <property type="match status" value="1"/>
</dbReference>
<evidence type="ECO:0000256" key="8">
    <source>
        <dbReference type="HAMAP-Rule" id="MF_00222"/>
    </source>
</evidence>
<reference evidence="13" key="1">
    <citation type="submission" date="2015-03" db="EMBL/GenBank/DDBJ databases">
        <authorList>
            <consortium name="Pathogen Informatics"/>
        </authorList>
    </citation>
    <scope>NUCLEOTIDE SEQUENCE [LARGE SCALE GENOMIC DNA]</scope>
    <source>
        <strain evidence="13">R148</strain>
    </source>
</reference>
<keyword evidence="4 8" id="KW-0521">NADP</keyword>
<dbReference type="CDD" id="cd01065">
    <property type="entry name" value="NAD_bind_Shikimate_DH"/>
    <property type="match status" value="1"/>
</dbReference>
<keyword evidence="6 8" id="KW-0057">Aromatic amino acid biosynthesis</keyword>
<dbReference type="Gene3D" id="3.40.50.10860">
    <property type="entry name" value="Leucine Dehydrogenase, chain A, domain 1"/>
    <property type="match status" value="1"/>
</dbReference>
<feature type="binding site" evidence="8">
    <location>
        <begin position="15"/>
        <end position="17"/>
    </location>
    <ligand>
        <name>shikimate</name>
        <dbReference type="ChEBI" id="CHEBI:36208"/>
    </ligand>
</feature>
<evidence type="ECO:0000256" key="5">
    <source>
        <dbReference type="ARBA" id="ARBA00023002"/>
    </source>
</evidence>
<dbReference type="GO" id="GO:0008652">
    <property type="term" value="P:amino acid biosynthetic process"/>
    <property type="evidence" value="ECO:0007669"/>
    <property type="project" value="UniProtKB-KW"/>
</dbReference>
<dbReference type="GO" id="GO:0009423">
    <property type="term" value="P:chorismate biosynthetic process"/>
    <property type="evidence" value="ECO:0007669"/>
    <property type="project" value="UniProtKB-UniRule"/>
</dbReference>
<dbReference type="Pfam" id="PF08501">
    <property type="entry name" value="Shikimate_dh_N"/>
    <property type="match status" value="1"/>
</dbReference>
<dbReference type="InterPro" id="IPR006151">
    <property type="entry name" value="Shikm_DH/Glu-tRNA_Rdtase"/>
</dbReference>
<protein>
    <recommendedName>
        <fullName evidence="2 8">Shikimate dehydrogenase (NADP(+))</fullName>
        <shortName evidence="8">SDH</shortName>
        <ecNumber evidence="2 8">1.1.1.25</ecNumber>
    </recommendedName>
</protein>